<sequence length="184" mass="20863">MPNAIRMMKDRQKAMFSVLLAFRTIARRAMRSDGKADFTHLKSLLEYLDRFPEKLHQPNEERYLFKAVLSRDPGLSRVVARAQRDHAASKGYLVRLRAALKDWEDGVEGGLAQTAIVADDYVRFARRHARIEERDLLSVARNVLGQAEWADIERVFGAAADPLAVSKSRQECTTAIRKLSNLPA</sequence>
<dbReference type="RefSeq" id="WP_085935356.1">
    <property type="nucleotide sequence ID" value="NZ_FUWJ01000004.1"/>
</dbReference>
<dbReference type="Pfam" id="PF01814">
    <property type="entry name" value="Hemerythrin"/>
    <property type="match status" value="1"/>
</dbReference>
<dbReference type="OrthoDB" id="7349010at2"/>
<organism evidence="2 3">
    <name type="scientific">Enhydrobacter aerosaccus</name>
    <dbReference type="NCBI Taxonomy" id="225324"/>
    <lineage>
        <taxon>Bacteria</taxon>
        <taxon>Pseudomonadati</taxon>
        <taxon>Pseudomonadota</taxon>
        <taxon>Alphaproteobacteria</taxon>
        <taxon>Hyphomicrobiales</taxon>
        <taxon>Enhydrobacter</taxon>
    </lineage>
</organism>
<dbReference type="PANTHER" id="PTHR39966:SF1">
    <property type="entry name" value="HEMERYTHRIN-LIKE DOMAIN-CONTAINING PROTEIN"/>
    <property type="match status" value="1"/>
</dbReference>
<keyword evidence="3" id="KW-1185">Reference proteome</keyword>
<reference evidence="3" key="1">
    <citation type="submission" date="2017-02" db="EMBL/GenBank/DDBJ databases">
        <authorList>
            <person name="Varghese N."/>
            <person name="Submissions S."/>
        </authorList>
    </citation>
    <scope>NUCLEOTIDE SEQUENCE [LARGE SCALE GENOMIC DNA]</scope>
    <source>
        <strain evidence="3">ATCC 27094</strain>
    </source>
</reference>
<evidence type="ECO:0000313" key="2">
    <source>
        <dbReference type="EMBL" id="SKA12344.1"/>
    </source>
</evidence>
<evidence type="ECO:0000259" key="1">
    <source>
        <dbReference type="Pfam" id="PF01814"/>
    </source>
</evidence>
<name>A0A1T4R8J6_9HYPH</name>
<dbReference type="Proteomes" id="UP000190092">
    <property type="component" value="Unassembled WGS sequence"/>
</dbReference>
<feature type="domain" description="Hemerythrin-like" evidence="1">
    <location>
        <begin position="4"/>
        <end position="138"/>
    </location>
</feature>
<dbReference type="PANTHER" id="PTHR39966">
    <property type="entry name" value="BLL2471 PROTEIN-RELATED"/>
    <property type="match status" value="1"/>
</dbReference>
<dbReference type="AlphaFoldDB" id="A0A1T4R8J6"/>
<gene>
    <name evidence="2" type="ORF">SAMN02745126_03681</name>
</gene>
<proteinExistence type="predicted"/>
<dbReference type="GO" id="GO:0005886">
    <property type="term" value="C:plasma membrane"/>
    <property type="evidence" value="ECO:0007669"/>
    <property type="project" value="TreeGrafter"/>
</dbReference>
<dbReference type="STRING" id="225324.SAMN02745126_03681"/>
<dbReference type="Gene3D" id="1.20.120.520">
    <property type="entry name" value="nmb1532 protein domain like"/>
    <property type="match status" value="1"/>
</dbReference>
<evidence type="ECO:0000313" key="3">
    <source>
        <dbReference type="Proteomes" id="UP000190092"/>
    </source>
</evidence>
<dbReference type="EMBL" id="FUWJ01000004">
    <property type="protein sequence ID" value="SKA12344.1"/>
    <property type="molecule type" value="Genomic_DNA"/>
</dbReference>
<protein>
    <submittedName>
        <fullName evidence="2">Hemerythrin-like domain-containing protein</fullName>
    </submittedName>
</protein>
<accession>A0A1T4R8J6</accession>
<dbReference type="InterPro" id="IPR012312">
    <property type="entry name" value="Hemerythrin-like"/>
</dbReference>